<dbReference type="KEGG" id="hdt:HYPDE_26953"/>
<keyword evidence="2" id="KW-1185">Reference proteome</keyword>
<reference evidence="1 2" key="1">
    <citation type="journal article" date="2013" name="Genome Announc.">
        <title>Genome sequences for three denitrifying bacterial strains isolated from a uranium- and nitrate-contaminated subsurface environment.</title>
        <authorList>
            <person name="Venkatramanan R."/>
            <person name="Prakash O."/>
            <person name="Woyke T."/>
            <person name="Chain P."/>
            <person name="Goodwin L.A."/>
            <person name="Watson D."/>
            <person name="Brooks S."/>
            <person name="Kostka J.E."/>
            <person name="Green S.J."/>
        </authorList>
    </citation>
    <scope>NUCLEOTIDE SEQUENCE [LARGE SCALE GENOMIC DNA]</scope>
    <source>
        <strain evidence="1 2">1NES1</strain>
    </source>
</reference>
<evidence type="ECO:0000313" key="2">
    <source>
        <dbReference type="Proteomes" id="UP000005952"/>
    </source>
</evidence>
<dbReference type="EMBL" id="CP005587">
    <property type="protein sequence ID" value="AGK57071.1"/>
    <property type="molecule type" value="Genomic_DNA"/>
</dbReference>
<evidence type="ECO:0000313" key="1">
    <source>
        <dbReference type="EMBL" id="AGK57071.1"/>
    </source>
</evidence>
<dbReference type="STRING" id="670307.HYPDE_26953"/>
<accession>N0B974</accession>
<name>N0B974_9HYPH</name>
<dbReference type="InterPro" id="IPR036271">
    <property type="entry name" value="Tet_transcr_reg_TetR-rel_C_sf"/>
</dbReference>
<dbReference type="eggNOG" id="COG1309">
    <property type="taxonomic scope" value="Bacteria"/>
</dbReference>
<dbReference type="SUPFAM" id="SSF48498">
    <property type="entry name" value="Tetracyclin repressor-like, C-terminal domain"/>
    <property type="match status" value="1"/>
</dbReference>
<protein>
    <submittedName>
        <fullName evidence="1">Transcriptional regulator</fullName>
    </submittedName>
</protein>
<gene>
    <name evidence="1" type="ORF">HYPDE_26953</name>
</gene>
<dbReference type="AlphaFoldDB" id="N0B974"/>
<organism evidence="1 2">
    <name type="scientific">Hyphomicrobium denitrificans 1NES1</name>
    <dbReference type="NCBI Taxonomy" id="670307"/>
    <lineage>
        <taxon>Bacteria</taxon>
        <taxon>Pseudomonadati</taxon>
        <taxon>Pseudomonadota</taxon>
        <taxon>Alphaproteobacteria</taxon>
        <taxon>Hyphomicrobiales</taxon>
        <taxon>Hyphomicrobiaceae</taxon>
        <taxon>Hyphomicrobium</taxon>
    </lineage>
</organism>
<dbReference type="Proteomes" id="UP000005952">
    <property type="component" value="Chromosome"/>
</dbReference>
<dbReference type="HOGENOM" id="CLU_2079856_0_0_5"/>
<sequence>MTPLHCSAIAPPVRSLGATFTADDAYVADHPNIPRMLPGVLGRTSSSALKLMIESFIQRYAQRLSSVIEEAQQCGEIRNTINKRMTAHQFIAAIQHLVFRALIVGGCRQHSRRVSDALESYRACMEVNR</sequence>
<proteinExistence type="predicted"/>
<dbReference type="Gene3D" id="1.10.357.10">
    <property type="entry name" value="Tetracycline Repressor, domain 2"/>
    <property type="match status" value="1"/>
</dbReference>